<dbReference type="SUPFAM" id="SSF54631">
    <property type="entry name" value="CBS-domain pair"/>
    <property type="match status" value="1"/>
</dbReference>
<evidence type="ECO:0000256" key="3">
    <source>
        <dbReference type="PROSITE-ProRule" id="PRU00703"/>
    </source>
</evidence>
<keyword evidence="1" id="KW-0677">Repeat</keyword>
<reference evidence="6 7" key="1">
    <citation type="submission" date="2018-05" db="EMBL/GenBank/DDBJ databases">
        <title>Freshwater and sediment microbial communities from various areas in North America, analyzing microbe dynamics in response to fracking.</title>
        <authorList>
            <person name="Lamendella R."/>
        </authorList>
    </citation>
    <scope>NUCLEOTIDE SEQUENCE [LARGE SCALE GENOMIC DNA]</scope>
    <source>
        <strain evidence="6 7">15_TX</strain>
    </source>
</reference>
<dbReference type="Pfam" id="PF00571">
    <property type="entry name" value="CBS"/>
    <property type="match status" value="2"/>
</dbReference>
<dbReference type="AlphaFoldDB" id="A0A2V3A3C8"/>
<dbReference type="CDD" id="cd04587">
    <property type="entry name" value="CBS_pair_CAP-ED_NT_Pol-beta-like_DUF294_assoc"/>
    <property type="match status" value="1"/>
</dbReference>
<evidence type="ECO:0000313" key="7">
    <source>
        <dbReference type="Proteomes" id="UP000247150"/>
    </source>
</evidence>
<dbReference type="Pfam" id="PF10335">
    <property type="entry name" value="DUF294_C"/>
    <property type="match status" value="1"/>
</dbReference>
<gene>
    <name evidence="6" type="ORF">DFO73_102216</name>
</gene>
<organism evidence="6 7">
    <name type="scientific">Cytobacillus oceanisediminis</name>
    <dbReference type="NCBI Taxonomy" id="665099"/>
    <lineage>
        <taxon>Bacteria</taxon>
        <taxon>Bacillati</taxon>
        <taxon>Bacillota</taxon>
        <taxon>Bacilli</taxon>
        <taxon>Bacillales</taxon>
        <taxon>Bacillaceae</taxon>
        <taxon>Cytobacillus</taxon>
    </lineage>
</organism>
<dbReference type="PROSITE" id="PS50042">
    <property type="entry name" value="CNMP_BINDING_3"/>
    <property type="match status" value="1"/>
</dbReference>
<sequence>MMMDQNPYNLYNLEAVRFHPFFRGVDSDTALSLISLCEVRQYEKNEIMLKKDKPREGLLLILEGLSEVFVKNETHGREEVLEVVQKGEMIGFSSLADFLGVSKPVKTEVMVEVKAVSAVRAVYIPFEVVTRRWDDPAVHDYLLTQVAIRLKDIYTSLAEQVKLATDYGENDAFMKRVQDVMTEEVAAVNPEESVQKAARLMHEKRTSSVLVIENDSLKGIITERDMVERVVARGIELSAEASTIMTRDPVSISRSAYYYDAISLIFSKGIKHLPVVEDSKVVGIVTLSDLLRKKNENVMKTIQKIEQADRDSLPQVKNAIYEVIDTLIRDRVPILTTFEIITKLYDRLVGRIVGLSIKNLQEKGKQKPCDFAFYQMGSSGRGEQFMLTDQDHFLVYENHREEASAYFEELGREITSNMEAAGYALCKGLMMCSEQKWRGSLAVWEERLLKWRLQSTNENLLLAQNFFSYRLITGSERLHGEFAGMIAEQMKRSRIFLYRLAQLEKENPIPTLDQPIRSLFKLERKSIDMKKEVLFPYHHSLQILSLLHGKQSGTPIEKINFLKEKKVFSESFSLDLKEAVSTILTMYVTQRWQQAKAGSELTSVVSFARLSTREKEELILSLKTLRELQSQVFAHFSV</sequence>
<evidence type="ECO:0000313" key="6">
    <source>
        <dbReference type="EMBL" id="PWW31221.1"/>
    </source>
</evidence>
<dbReference type="InterPro" id="IPR014710">
    <property type="entry name" value="RmlC-like_jellyroll"/>
</dbReference>
<comment type="caution">
    <text evidence="6">The sequence shown here is derived from an EMBL/GenBank/DDBJ whole genome shotgun (WGS) entry which is preliminary data.</text>
</comment>
<dbReference type="CDD" id="cd05401">
    <property type="entry name" value="NT_GlnE_GlnD_like"/>
    <property type="match status" value="1"/>
</dbReference>
<dbReference type="GO" id="GO:0008773">
    <property type="term" value="F:[protein-PII] uridylyltransferase activity"/>
    <property type="evidence" value="ECO:0007669"/>
    <property type="project" value="InterPro"/>
</dbReference>
<dbReference type="SUPFAM" id="SSF51206">
    <property type="entry name" value="cAMP-binding domain-like"/>
    <property type="match status" value="1"/>
</dbReference>
<evidence type="ECO:0000256" key="2">
    <source>
        <dbReference type="ARBA" id="ARBA00023159"/>
    </source>
</evidence>
<feature type="domain" description="CBS" evidence="5">
    <location>
        <begin position="245"/>
        <end position="301"/>
    </location>
</feature>
<name>A0A2V3A3C8_9BACI</name>
<dbReference type="Gene3D" id="3.10.580.10">
    <property type="entry name" value="CBS-domain"/>
    <property type="match status" value="1"/>
</dbReference>
<dbReference type="InterPro" id="IPR018821">
    <property type="entry name" value="DUF294_put_nucleoTrafse_sb-bd"/>
</dbReference>
<dbReference type="InterPro" id="IPR000595">
    <property type="entry name" value="cNMP-bd_dom"/>
</dbReference>
<evidence type="ECO:0000259" key="4">
    <source>
        <dbReference type="PROSITE" id="PS50042"/>
    </source>
</evidence>
<keyword evidence="3" id="KW-0129">CBS domain</keyword>
<dbReference type="InterPro" id="IPR005105">
    <property type="entry name" value="GlnD_Uridyltrans_N"/>
</dbReference>
<dbReference type="PANTHER" id="PTHR48108">
    <property type="entry name" value="CBS DOMAIN-CONTAINING PROTEIN CBSX2, CHLOROPLASTIC"/>
    <property type="match status" value="1"/>
</dbReference>
<dbReference type="Pfam" id="PF03445">
    <property type="entry name" value="DUF294"/>
    <property type="match status" value="1"/>
</dbReference>
<dbReference type="EMBL" id="QGTW01000002">
    <property type="protein sequence ID" value="PWW31221.1"/>
    <property type="molecule type" value="Genomic_DNA"/>
</dbReference>
<proteinExistence type="predicted"/>
<dbReference type="PROSITE" id="PS51371">
    <property type="entry name" value="CBS"/>
    <property type="match status" value="2"/>
</dbReference>
<dbReference type="Gene3D" id="2.60.120.10">
    <property type="entry name" value="Jelly Rolls"/>
    <property type="match status" value="1"/>
</dbReference>
<dbReference type="InterPro" id="IPR018490">
    <property type="entry name" value="cNMP-bd_dom_sf"/>
</dbReference>
<feature type="domain" description="CBS" evidence="5">
    <location>
        <begin position="181"/>
        <end position="237"/>
    </location>
</feature>
<dbReference type="Pfam" id="PF00027">
    <property type="entry name" value="cNMP_binding"/>
    <property type="match status" value="1"/>
</dbReference>
<dbReference type="SMART" id="SM00116">
    <property type="entry name" value="CBS"/>
    <property type="match status" value="2"/>
</dbReference>
<evidence type="ECO:0000259" key="5">
    <source>
        <dbReference type="PROSITE" id="PS51371"/>
    </source>
</evidence>
<dbReference type="PANTHER" id="PTHR48108:SF26">
    <property type="entry name" value="CBS DOMAIN-CONTAINING PROTEIN DDB_G0289609"/>
    <property type="match status" value="1"/>
</dbReference>
<dbReference type="InterPro" id="IPR051462">
    <property type="entry name" value="CBS_domain-containing"/>
</dbReference>
<feature type="domain" description="Cyclic nucleotide-binding" evidence="4">
    <location>
        <begin position="21"/>
        <end position="111"/>
    </location>
</feature>
<keyword evidence="2" id="KW-0010">Activator</keyword>
<dbReference type="Proteomes" id="UP000247150">
    <property type="component" value="Unassembled WGS sequence"/>
</dbReference>
<evidence type="ECO:0000256" key="1">
    <source>
        <dbReference type="ARBA" id="ARBA00022737"/>
    </source>
</evidence>
<dbReference type="InterPro" id="IPR000644">
    <property type="entry name" value="CBS_dom"/>
</dbReference>
<dbReference type="InterPro" id="IPR046342">
    <property type="entry name" value="CBS_dom_sf"/>
</dbReference>
<accession>A0A2V3A3C8</accession>
<protein>
    <submittedName>
        <fullName evidence="6">CBS domain-containing protein</fullName>
    </submittedName>
</protein>